<evidence type="ECO:0000256" key="2">
    <source>
        <dbReference type="SAM" id="Phobius"/>
    </source>
</evidence>
<keyword evidence="4" id="KW-1185">Reference proteome</keyword>
<dbReference type="RefSeq" id="XP_005785877.1">
    <property type="nucleotide sequence ID" value="XM_005785820.1"/>
</dbReference>
<dbReference type="HOGENOM" id="CLU_716550_0_0_1"/>
<reference evidence="3" key="2">
    <citation type="submission" date="2024-10" db="UniProtKB">
        <authorList>
            <consortium name="EnsemblProtists"/>
        </authorList>
    </citation>
    <scope>IDENTIFICATION</scope>
</reference>
<organism evidence="3 4">
    <name type="scientific">Emiliania huxleyi (strain CCMP1516)</name>
    <dbReference type="NCBI Taxonomy" id="280463"/>
    <lineage>
        <taxon>Eukaryota</taxon>
        <taxon>Haptista</taxon>
        <taxon>Haptophyta</taxon>
        <taxon>Prymnesiophyceae</taxon>
        <taxon>Isochrysidales</taxon>
        <taxon>Noelaerhabdaceae</taxon>
        <taxon>Emiliania</taxon>
    </lineage>
</organism>
<evidence type="ECO:0008006" key="5">
    <source>
        <dbReference type="Google" id="ProtNLM"/>
    </source>
</evidence>
<feature type="transmembrane region" description="Helical" evidence="2">
    <location>
        <begin position="262"/>
        <end position="281"/>
    </location>
</feature>
<feature type="compositionally biased region" description="Basic and acidic residues" evidence="1">
    <location>
        <begin position="351"/>
        <end position="364"/>
    </location>
</feature>
<feature type="region of interest" description="Disordered" evidence="1">
    <location>
        <begin position="301"/>
        <end position="386"/>
    </location>
</feature>
<feature type="transmembrane region" description="Helical" evidence="2">
    <location>
        <begin position="220"/>
        <end position="242"/>
    </location>
</feature>
<keyword evidence="2" id="KW-0472">Membrane</keyword>
<feature type="transmembrane region" description="Helical" evidence="2">
    <location>
        <begin position="161"/>
        <end position="182"/>
    </location>
</feature>
<name>A0A0D3KCG3_EMIH1</name>
<dbReference type="KEGG" id="ehx:EMIHUDRAFT_229823"/>
<evidence type="ECO:0000256" key="1">
    <source>
        <dbReference type="SAM" id="MobiDB-lite"/>
    </source>
</evidence>
<sequence>MARYCRKSCGLGLDAAFGYSPGQVYDGTFIRTAATTAPDHYVYRAPNGMQLYQAQEGASVLWVIGANVGQTNGLAVNSEVGADQRCPDTLPSAWAVLGKVDPGLDGALGYSQVYDGAMYDGIFTRTIIANIPHHYVLLASSARKAAHPAGDFLWRDYRAPLMYWELLDLIRKIFLAALILFVQTDLGETKVLRLVIAALVSAVYLVALALARPFERSDDLYLSCLSNLLLTCCFVVGILVNICDGDVADCDRVSGLSTTRATMMVLVASCTMLVVSPLVVLSKTVDAWQADQIADNVRSNLQRAQEAKKGRPAVRSPREEAPPASEAVERGLSLQAAPGPKSRWAWNAMGTEERKKTDNPREGWEDGTPPPHRDFKERGVGYATVA</sequence>
<feature type="transmembrane region" description="Helical" evidence="2">
    <location>
        <begin position="194"/>
        <end position="211"/>
    </location>
</feature>
<evidence type="ECO:0000313" key="3">
    <source>
        <dbReference type="EnsemblProtists" id="EOD33448"/>
    </source>
</evidence>
<accession>A0A0D3KCG3</accession>
<dbReference type="AlphaFoldDB" id="A0A0D3KCG3"/>
<dbReference type="PaxDb" id="2903-EOD33448"/>
<dbReference type="EnsemblProtists" id="EOD33448">
    <property type="protein sequence ID" value="EOD33448"/>
    <property type="gene ID" value="EMIHUDRAFT_229823"/>
</dbReference>
<dbReference type="GeneID" id="17278718"/>
<reference evidence="4" key="1">
    <citation type="journal article" date="2013" name="Nature">
        <title>Pan genome of the phytoplankton Emiliania underpins its global distribution.</title>
        <authorList>
            <person name="Read B.A."/>
            <person name="Kegel J."/>
            <person name="Klute M.J."/>
            <person name="Kuo A."/>
            <person name="Lefebvre S.C."/>
            <person name="Maumus F."/>
            <person name="Mayer C."/>
            <person name="Miller J."/>
            <person name="Monier A."/>
            <person name="Salamov A."/>
            <person name="Young J."/>
            <person name="Aguilar M."/>
            <person name="Claverie J.M."/>
            <person name="Frickenhaus S."/>
            <person name="Gonzalez K."/>
            <person name="Herman E.K."/>
            <person name="Lin Y.C."/>
            <person name="Napier J."/>
            <person name="Ogata H."/>
            <person name="Sarno A.F."/>
            <person name="Shmutz J."/>
            <person name="Schroeder D."/>
            <person name="de Vargas C."/>
            <person name="Verret F."/>
            <person name="von Dassow P."/>
            <person name="Valentin K."/>
            <person name="Van de Peer Y."/>
            <person name="Wheeler G."/>
            <person name="Dacks J.B."/>
            <person name="Delwiche C.F."/>
            <person name="Dyhrman S.T."/>
            <person name="Glockner G."/>
            <person name="John U."/>
            <person name="Richards T."/>
            <person name="Worden A.Z."/>
            <person name="Zhang X."/>
            <person name="Grigoriev I.V."/>
            <person name="Allen A.E."/>
            <person name="Bidle K."/>
            <person name="Borodovsky M."/>
            <person name="Bowler C."/>
            <person name="Brownlee C."/>
            <person name="Cock J.M."/>
            <person name="Elias M."/>
            <person name="Gladyshev V.N."/>
            <person name="Groth M."/>
            <person name="Guda C."/>
            <person name="Hadaegh A."/>
            <person name="Iglesias-Rodriguez M.D."/>
            <person name="Jenkins J."/>
            <person name="Jones B.M."/>
            <person name="Lawson T."/>
            <person name="Leese F."/>
            <person name="Lindquist E."/>
            <person name="Lobanov A."/>
            <person name="Lomsadze A."/>
            <person name="Malik S.B."/>
            <person name="Marsh M.E."/>
            <person name="Mackinder L."/>
            <person name="Mock T."/>
            <person name="Mueller-Roeber B."/>
            <person name="Pagarete A."/>
            <person name="Parker M."/>
            <person name="Probert I."/>
            <person name="Quesneville H."/>
            <person name="Raines C."/>
            <person name="Rensing S.A."/>
            <person name="Riano-Pachon D.M."/>
            <person name="Richier S."/>
            <person name="Rokitta S."/>
            <person name="Shiraiwa Y."/>
            <person name="Soanes D.M."/>
            <person name="van der Giezen M."/>
            <person name="Wahlund T.M."/>
            <person name="Williams B."/>
            <person name="Wilson W."/>
            <person name="Wolfe G."/>
            <person name="Wurch L.L."/>
        </authorList>
    </citation>
    <scope>NUCLEOTIDE SEQUENCE</scope>
</reference>
<keyword evidence="2" id="KW-0812">Transmembrane</keyword>
<dbReference type="Proteomes" id="UP000013827">
    <property type="component" value="Unassembled WGS sequence"/>
</dbReference>
<evidence type="ECO:0000313" key="4">
    <source>
        <dbReference type="Proteomes" id="UP000013827"/>
    </source>
</evidence>
<protein>
    <recommendedName>
        <fullName evidence="5">TRP C-terminal domain-containing protein</fullName>
    </recommendedName>
</protein>
<proteinExistence type="predicted"/>
<keyword evidence="2" id="KW-1133">Transmembrane helix</keyword>